<organism evidence="1 2">
    <name type="scientific">Brachionus plicatilis</name>
    <name type="common">Marine rotifer</name>
    <name type="synonym">Brachionus muelleri</name>
    <dbReference type="NCBI Taxonomy" id="10195"/>
    <lineage>
        <taxon>Eukaryota</taxon>
        <taxon>Metazoa</taxon>
        <taxon>Spiralia</taxon>
        <taxon>Gnathifera</taxon>
        <taxon>Rotifera</taxon>
        <taxon>Eurotatoria</taxon>
        <taxon>Monogononta</taxon>
        <taxon>Pseudotrocha</taxon>
        <taxon>Ploima</taxon>
        <taxon>Brachionidae</taxon>
        <taxon>Brachionus</taxon>
    </lineage>
</organism>
<feature type="non-terminal residue" evidence="1">
    <location>
        <position position="1"/>
    </location>
</feature>
<gene>
    <name evidence="1" type="ORF">BpHYR1_054019</name>
</gene>
<name>A0A3M7QFL3_BRAPC</name>
<sequence>TKKYTYIWNQRVKIYKNHYRKVKKCEKSYFRPDCIFKELTLLIYNVAKNSRKLAPNNCTQI</sequence>
<evidence type="ECO:0000313" key="2">
    <source>
        <dbReference type="Proteomes" id="UP000276133"/>
    </source>
</evidence>
<accession>A0A3M7QFL3</accession>
<dbReference type="Proteomes" id="UP000276133">
    <property type="component" value="Unassembled WGS sequence"/>
</dbReference>
<protein>
    <submittedName>
        <fullName evidence="1">Uncharacterized protein</fullName>
    </submittedName>
</protein>
<reference evidence="1 2" key="1">
    <citation type="journal article" date="2018" name="Sci. Rep.">
        <title>Genomic signatures of local adaptation to the degree of environmental predictability in rotifers.</title>
        <authorList>
            <person name="Franch-Gras L."/>
            <person name="Hahn C."/>
            <person name="Garcia-Roger E.M."/>
            <person name="Carmona M.J."/>
            <person name="Serra M."/>
            <person name="Gomez A."/>
        </authorList>
    </citation>
    <scope>NUCLEOTIDE SEQUENCE [LARGE SCALE GENOMIC DNA]</scope>
    <source>
        <strain evidence="1">HYR1</strain>
    </source>
</reference>
<comment type="caution">
    <text evidence="1">The sequence shown here is derived from an EMBL/GenBank/DDBJ whole genome shotgun (WGS) entry which is preliminary data.</text>
</comment>
<dbReference type="AlphaFoldDB" id="A0A3M7QFL3"/>
<keyword evidence="2" id="KW-1185">Reference proteome</keyword>
<proteinExistence type="predicted"/>
<evidence type="ECO:0000313" key="1">
    <source>
        <dbReference type="EMBL" id="RNA09738.1"/>
    </source>
</evidence>
<dbReference type="EMBL" id="REGN01006374">
    <property type="protein sequence ID" value="RNA09738.1"/>
    <property type="molecule type" value="Genomic_DNA"/>
</dbReference>